<accession>A0AAW0LNP6</accession>
<dbReference type="AlphaFoldDB" id="A0AAW0LNP6"/>
<dbReference type="GO" id="GO:0045025">
    <property type="term" value="C:mitochondrial degradosome"/>
    <property type="evidence" value="ECO:0007669"/>
    <property type="project" value="TreeGrafter"/>
</dbReference>
<evidence type="ECO:0000259" key="5">
    <source>
        <dbReference type="Pfam" id="PF22527"/>
    </source>
</evidence>
<keyword evidence="2" id="KW-0378">Hydrolase</keyword>
<dbReference type="PANTHER" id="PTHR12131">
    <property type="entry name" value="ATP-DEPENDENT RNA AND DNA HELICASE"/>
    <property type="match status" value="1"/>
</dbReference>
<dbReference type="Proteomes" id="UP000237347">
    <property type="component" value="Unassembled WGS sequence"/>
</dbReference>
<keyword evidence="4" id="KW-0067">ATP-binding</keyword>
<reference evidence="6 7" key="1">
    <citation type="journal article" date="2018" name="Sci. Data">
        <title>The draft genome sequence of cork oak.</title>
        <authorList>
            <person name="Ramos A.M."/>
            <person name="Usie A."/>
            <person name="Barbosa P."/>
            <person name="Barros P.M."/>
            <person name="Capote T."/>
            <person name="Chaves I."/>
            <person name="Simoes F."/>
            <person name="Abreu I."/>
            <person name="Carrasquinho I."/>
            <person name="Faro C."/>
            <person name="Guimaraes J.B."/>
            <person name="Mendonca D."/>
            <person name="Nobrega F."/>
            <person name="Rodrigues L."/>
            <person name="Saibo N.J.M."/>
            <person name="Varela M.C."/>
            <person name="Egas C."/>
            <person name="Matos J."/>
            <person name="Miguel C.M."/>
            <person name="Oliveira M.M."/>
            <person name="Ricardo C.P."/>
            <person name="Goncalves S."/>
        </authorList>
    </citation>
    <scope>NUCLEOTIDE SEQUENCE [LARGE SCALE GENOMIC DNA]</scope>
    <source>
        <strain evidence="7">cv. HL8</strain>
    </source>
</reference>
<evidence type="ECO:0000256" key="3">
    <source>
        <dbReference type="ARBA" id="ARBA00022806"/>
    </source>
</evidence>
<dbReference type="GO" id="GO:0000965">
    <property type="term" value="P:mitochondrial RNA 3'-end processing"/>
    <property type="evidence" value="ECO:0007669"/>
    <property type="project" value="TreeGrafter"/>
</dbReference>
<evidence type="ECO:0000313" key="7">
    <source>
        <dbReference type="Proteomes" id="UP000237347"/>
    </source>
</evidence>
<evidence type="ECO:0000256" key="4">
    <source>
        <dbReference type="ARBA" id="ARBA00022840"/>
    </source>
</evidence>
<dbReference type="GO" id="GO:0016787">
    <property type="term" value="F:hydrolase activity"/>
    <property type="evidence" value="ECO:0007669"/>
    <property type="project" value="UniProtKB-KW"/>
</dbReference>
<name>A0AAW0LNP6_QUESU</name>
<evidence type="ECO:0000256" key="1">
    <source>
        <dbReference type="ARBA" id="ARBA00022741"/>
    </source>
</evidence>
<dbReference type="GO" id="GO:0004386">
    <property type="term" value="F:helicase activity"/>
    <property type="evidence" value="ECO:0007669"/>
    <property type="project" value="UniProtKB-KW"/>
</dbReference>
<evidence type="ECO:0000313" key="6">
    <source>
        <dbReference type="EMBL" id="KAK7852653.1"/>
    </source>
</evidence>
<sequence length="81" mass="9036">MEVFDKVNALGVYCALHTGQEKKFVPFSNHIACTVEMVSTDDLYDVAVIDEIQMMADPCRGYAWNRALLGLEADEIHLCGI</sequence>
<dbReference type="PANTHER" id="PTHR12131:SF28">
    <property type="entry name" value="DEXH-BOX ATP-DEPENDENT RNA HELICASE DEXH18, MITOCHONDRIAL"/>
    <property type="match status" value="1"/>
</dbReference>
<dbReference type="Pfam" id="PF22527">
    <property type="entry name" value="DEXQc_Suv3"/>
    <property type="match status" value="1"/>
</dbReference>
<gene>
    <name evidence="6" type="ORF">CFP56_038307</name>
</gene>
<keyword evidence="7" id="KW-1185">Reference proteome</keyword>
<protein>
    <submittedName>
        <fullName evidence="6">Dexh-box atp-dependent rna helicase dexh18</fullName>
    </submittedName>
</protein>
<dbReference type="EMBL" id="PKMF04000073">
    <property type="protein sequence ID" value="KAK7852653.1"/>
    <property type="molecule type" value="Genomic_DNA"/>
</dbReference>
<organism evidence="6 7">
    <name type="scientific">Quercus suber</name>
    <name type="common">Cork oak</name>
    <dbReference type="NCBI Taxonomy" id="58331"/>
    <lineage>
        <taxon>Eukaryota</taxon>
        <taxon>Viridiplantae</taxon>
        <taxon>Streptophyta</taxon>
        <taxon>Embryophyta</taxon>
        <taxon>Tracheophyta</taxon>
        <taxon>Spermatophyta</taxon>
        <taxon>Magnoliopsida</taxon>
        <taxon>eudicotyledons</taxon>
        <taxon>Gunneridae</taxon>
        <taxon>Pentapetalae</taxon>
        <taxon>rosids</taxon>
        <taxon>fabids</taxon>
        <taxon>Fagales</taxon>
        <taxon>Fagaceae</taxon>
        <taxon>Quercus</taxon>
    </lineage>
</organism>
<dbReference type="InterPro" id="IPR027417">
    <property type="entry name" value="P-loop_NTPase"/>
</dbReference>
<dbReference type="InterPro" id="IPR055206">
    <property type="entry name" value="DEXQc_SUV3"/>
</dbReference>
<comment type="caution">
    <text evidence="6">The sequence shown here is derived from an EMBL/GenBank/DDBJ whole genome shotgun (WGS) entry which is preliminary data.</text>
</comment>
<evidence type="ECO:0000256" key="2">
    <source>
        <dbReference type="ARBA" id="ARBA00022801"/>
    </source>
</evidence>
<keyword evidence="3 6" id="KW-0347">Helicase</keyword>
<dbReference type="GO" id="GO:0005524">
    <property type="term" value="F:ATP binding"/>
    <property type="evidence" value="ECO:0007669"/>
    <property type="project" value="UniProtKB-KW"/>
</dbReference>
<dbReference type="InterPro" id="IPR050699">
    <property type="entry name" value="RNA-DNA_Helicase"/>
</dbReference>
<keyword evidence="1" id="KW-0547">Nucleotide-binding</keyword>
<feature type="domain" description="ATP-dependent RNA helicase SUV3 DEXQ-box helicase" evidence="5">
    <location>
        <begin position="1"/>
        <end position="80"/>
    </location>
</feature>
<proteinExistence type="predicted"/>
<dbReference type="Gene3D" id="3.40.50.300">
    <property type="entry name" value="P-loop containing nucleotide triphosphate hydrolases"/>
    <property type="match status" value="1"/>
</dbReference>